<dbReference type="SUPFAM" id="SSF56784">
    <property type="entry name" value="HAD-like"/>
    <property type="match status" value="1"/>
</dbReference>
<feature type="binding site" evidence="6">
    <location>
        <position position="62"/>
    </location>
    <ligand>
        <name>GMP</name>
        <dbReference type="ChEBI" id="CHEBI:58115"/>
    </ligand>
</feature>
<dbReference type="PANTHER" id="PTHR12103:SF12">
    <property type="entry name" value="FI20020P1"/>
    <property type="match status" value="1"/>
</dbReference>
<gene>
    <name evidence="7" type="ORF">B4U80_01796</name>
</gene>
<protein>
    <submittedName>
        <fullName evidence="7">5'-nucleotidase domain-containing protein 3-like protein</fullName>
    </submittedName>
</protein>
<sequence length="527" mass="62055">MSTSCETKLRTLQQFPQITSRYDVLKDHIRGKINESHLDVNGVYPNNELNLAHIEIYGFDYDYTLAVYKESLDFLIYNLGRDFLISKYKYPKDIYSFDYIPGFAIRGLHYDIEHGLLMKIDSFHQIQKGSVYRGITPVSDEEVSKIYGDLYISQSLIRPDTGYPKMKQLNDLFSVPEICLLANVTEYFIKNNISFHPEILFHDVQSAVQSIHPVMHTMLDENKVGKYIEKHPELQEFLFRLKKANKKMFLITNSPFKFVLNTRSDNGMKYMIGDGWTELFDLIVVHARKPKFFTQDHRPFRCYHRETDCHLWEQVTGFEKHKVYMEGTVKHLLEMTGWKGNNILYFGDQIYSDLADITLYHGWRTAAVIKELEVSVYLVLRVVTSMHFVCHLRDWVEVMDTPHKEITTLSSEEFADAISELQAIQLLIDEHLKMPLDPMHNDVLKCLLHDRDICRKKTKGLFNPQFGSIFRTHNNPTYFSRRLFRYSDIYMAQVTNLLNYSVHHLFCPRRGFLPHEKMSTFVKFVEK</sequence>
<evidence type="ECO:0000313" key="7">
    <source>
        <dbReference type="EMBL" id="RWS28865.1"/>
    </source>
</evidence>
<dbReference type="Proteomes" id="UP000288716">
    <property type="component" value="Unassembled WGS sequence"/>
</dbReference>
<feature type="active site" description="Proton donor" evidence="5">
    <location>
        <position position="62"/>
    </location>
</feature>
<dbReference type="NCBIfam" id="TIGR02244">
    <property type="entry name" value="HAD-IG-Ncltidse"/>
    <property type="match status" value="1"/>
</dbReference>
<dbReference type="GO" id="GO:0008253">
    <property type="term" value="F:5'-nucleotidase activity"/>
    <property type="evidence" value="ECO:0007669"/>
    <property type="project" value="TreeGrafter"/>
</dbReference>
<dbReference type="InterPro" id="IPR016695">
    <property type="entry name" value="Pur_nucleotidase"/>
</dbReference>
<accession>A0A443SMY6</accession>
<evidence type="ECO:0000313" key="8">
    <source>
        <dbReference type="Proteomes" id="UP000288716"/>
    </source>
</evidence>
<dbReference type="PIRSF" id="PIRSF017434">
    <property type="entry name" value="Purine_5'-nucleotidase"/>
    <property type="match status" value="1"/>
</dbReference>
<comment type="caution">
    <text evidence="7">The sequence shown here is derived from an EMBL/GenBank/DDBJ whole genome shotgun (WGS) entry which is preliminary data.</text>
</comment>
<keyword evidence="3" id="KW-0378">Hydrolase</keyword>
<dbReference type="STRING" id="299467.A0A443SMY6"/>
<dbReference type="Pfam" id="PF05761">
    <property type="entry name" value="5_nucleotid"/>
    <property type="match status" value="1"/>
</dbReference>
<dbReference type="Gene3D" id="3.40.50.1000">
    <property type="entry name" value="HAD superfamily/HAD-like"/>
    <property type="match status" value="1"/>
</dbReference>
<keyword evidence="4 6" id="KW-0460">Magnesium</keyword>
<comment type="cofactor">
    <cofactor evidence="6">
        <name>Mg(2+)</name>
        <dbReference type="ChEBI" id="CHEBI:18420"/>
    </cofactor>
    <text evidence="6">Binds 1 Mg(2+) ion per subunit.</text>
</comment>
<dbReference type="VEuPathDB" id="VectorBase:LDEU003174"/>
<organism evidence="7 8">
    <name type="scientific">Leptotrombidium deliense</name>
    <dbReference type="NCBI Taxonomy" id="299467"/>
    <lineage>
        <taxon>Eukaryota</taxon>
        <taxon>Metazoa</taxon>
        <taxon>Ecdysozoa</taxon>
        <taxon>Arthropoda</taxon>
        <taxon>Chelicerata</taxon>
        <taxon>Arachnida</taxon>
        <taxon>Acari</taxon>
        <taxon>Acariformes</taxon>
        <taxon>Trombidiformes</taxon>
        <taxon>Prostigmata</taxon>
        <taxon>Anystina</taxon>
        <taxon>Parasitengona</taxon>
        <taxon>Trombiculoidea</taxon>
        <taxon>Trombiculidae</taxon>
        <taxon>Leptotrombidium</taxon>
    </lineage>
</organism>
<evidence type="ECO:0000256" key="4">
    <source>
        <dbReference type="ARBA" id="ARBA00022842"/>
    </source>
</evidence>
<reference evidence="7 8" key="1">
    <citation type="journal article" date="2018" name="Gigascience">
        <title>Genomes of trombidid mites reveal novel predicted allergens and laterally-transferred genes associated with secondary metabolism.</title>
        <authorList>
            <person name="Dong X."/>
            <person name="Chaisiri K."/>
            <person name="Xia D."/>
            <person name="Armstrong S.D."/>
            <person name="Fang Y."/>
            <person name="Donnelly M.J."/>
            <person name="Kadowaki T."/>
            <person name="McGarry J.W."/>
            <person name="Darby A.C."/>
            <person name="Makepeace B.L."/>
        </authorList>
    </citation>
    <scope>NUCLEOTIDE SEQUENCE [LARGE SCALE GENOMIC DNA]</scope>
    <source>
        <strain evidence="7">UoL-UT</strain>
    </source>
</reference>
<dbReference type="GO" id="GO:0046872">
    <property type="term" value="F:metal ion binding"/>
    <property type="evidence" value="ECO:0007669"/>
    <property type="project" value="UniProtKB-KW"/>
</dbReference>
<dbReference type="PANTHER" id="PTHR12103">
    <property type="entry name" value="5'-NUCLEOTIDASE DOMAIN-CONTAINING"/>
    <property type="match status" value="1"/>
</dbReference>
<evidence type="ECO:0000256" key="6">
    <source>
        <dbReference type="PIRSR" id="PIRSR017434-2"/>
    </source>
</evidence>
<proteinExistence type="inferred from homology"/>
<dbReference type="InterPro" id="IPR036412">
    <property type="entry name" value="HAD-like_sf"/>
</dbReference>
<comment type="similarity">
    <text evidence="1">Belongs to the 5'(3')-deoxyribonucleotidase family.</text>
</comment>
<keyword evidence="2 6" id="KW-0479">Metal-binding</keyword>
<feature type="active site" description="Nucleophile" evidence="5">
    <location>
        <position position="60"/>
    </location>
</feature>
<evidence type="ECO:0000256" key="3">
    <source>
        <dbReference type="ARBA" id="ARBA00022801"/>
    </source>
</evidence>
<evidence type="ECO:0000256" key="5">
    <source>
        <dbReference type="PIRSR" id="PIRSR017434-1"/>
    </source>
</evidence>
<dbReference type="AlphaFoldDB" id="A0A443SMY6"/>
<evidence type="ECO:0000256" key="2">
    <source>
        <dbReference type="ARBA" id="ARBA00022723"/>
    </source>
</evidence>
<keyword evidence="8" id="KW-1185">Reference proteome</keyword>
<dbReference type="InterPro" id="IPR023214">
    <property type="entry name" value="HAD_sf"/>
</dbReference>
<dbReference type="EMBL" id="NCKV01001174">
    <property type="protein sequence ID" value="RWS28865.1"/>
    <property type="molecule type" value="Genomic_DNA"/>
</dbReference>
<feature type="binding site" evidence="6">
    <location>
        <position position="348"/>
    </location>
    <ligand>
        <name>Mg(2+)</name>
        <dbReference type="ChEBI" id="CHEBI:18420"/>
    </ligand>
</feature>
<dbReference type="OrthoDB" id="409330at2759"/>
<dbReference type="InterPro" id="IPR008380">
    <property type="entry name" value="HAD-SF_hydro_IG_5-nucl"/>
</dbReference>
<evidence type="ECO:0000256" key="1">
    <source>
        <dbReference type="ARBA" id="ARBA00009589"/>
    </source>
</evidence>
<name>A0A443SMY6_9ACAR</name>
<feature type="binding site" evidence="6">
    <location>
        <position position="60"/>
    </location>
    <ligand>
        <name>Mg(2+)</name>
        <dbReference type="ChEBI" id="CHEBI:18420"/>
    </ligand>
</feature>